<evidence type="ECO:0000313" key="4">
    <source>
        <dbReference type="Proteomes" id="UP000051063"/>
    </source>
</evidence>
<dbReference type="RefSeq" id="WP_055742809.1">
    <property type="nucleotide sequence ID" value="NZ_LJJB01000007.1"/>
</dbReference>
<gene>
    <name evidence="3" type="ORF">AN963_01565</name>
</gene>
<accession>A0ABR5NAE4</accession>
<evidence type="ECO:0008006" key="5">
    <source>
        <dbReference type="Google" id="ProtNLM"/>
    </source>
</evidence>
<name>A0ABR5NAE4_BRECH</name>
<keyword evidence="2" id="KW-1133">Transmembrane helix</keyword>
<organism evidence="3 4">
    <name type="scientific">Brevibacillus choshinensis</name>
    <dbReference type="NCBI Taxonomy" id="54911"/>
    <lineage>
        <taxon>Bacteria</taxon>
        <taxon>Bacillati</taxon>
        <taxon>Bacillota</taxon>
        <taxon>Bacilli</taxon>
        <taxon>Bacillales</taxon>
        <taxon>Paenibacillaceae</taxon>
        <taxon>Brevibacillus</taxon>
    </lineage>
</organism>
<evidence type="ECO:0000256" key="2">
    <source>
        <dbReference type="SAM" id="Phobius"/>
    </source>
</evidence>
<proteinExistence type="predicted"/>
<keyword evidence="2" id="KW-0812">Transmembrane</keyword>
<feature type="transmembrane region" description="Helical" evidence="2">
    <location>
        <begin position="66"/>
        <end position="86"/>
    </location>
</feature>
<evidence type="ECO:0000313" key="3">
    <source>
        <dbReference type="EMBL" id="KQL48523.1"/>
    </source>
</evidence>
<protein>
    <recommendedName>
        <fullName evidence="5">DUF4367 domain-containing protein</fullName>
    </recommendedName>
</protein>
<feature type="region of interest" description="Disordered" evidence="1">
    <location>
        <begin position="115"/>
        <end position="147"/>
    </location>
</feature>
<reference evidence="3 4" key="1">
    <citation type="submission" date="2015-09" db="EMBL/GenBank/DDBJ databases">
        <title>Genome sequencing project for genomic taxonomy and phylogenomics of Bacillus-like bacteria.</title>
        <authorList>
            <person name="Liu B."/>
            <person name="Wang J."/>
            <person name="Zhu Y."/>
            <person name="Liu G."/>
            <person name="Chen Q."/>
            <person name="Chen Z."/>
            <person name="Lan J."/>
            <person name="Che J."/>
            <person name="Ge C."/>
            <person name="Shi H."/>
            <person name="Pan Z."/>
            <person name="Liu X."/>
        </authorList>
    </citation>
    <scope>NUCLEOTIDE SEQUENCE [LARGE SCALE GENOMIC DNA]</scope>
    <source>
        <strain evidence="3 4">DSM 8552</strain>
    </source>
</reference>
<sequence length="268" mass="29853">MNKKQDLSEFRKVADLLKSAEVDDSEHKDRIYKRLKFKLEAGTIQKFDSKLEEDGILMRKNKWKSITVSAVAVIILCGAFSTTSFAQGMIQSILARFQVGNMEITQYDRELPVVKENSSVDNKREEATVGPAPVSPDSPEKTQGGVAPKKMTVKEAREALGINFPAPGWMSDYQYVNSVIQGKQMVEVQYAKGDEIISLLISTGSKNGIGTTDPVKIETISGHKVYFANGIVIWEHEGFTYEMYQMAEKDFDHGTIGKIIDSLSVESK</sequence>
<comment type="caution">
    <text evidence="3">The sequence shown here is derived from an EMBL/GenBank/DDBJ whole genome shotgun (WGS) entry which is preliminary data.</text>
</comment>
<keyword evidence="2" id="KW-0472">Membrane</keyword>
<keyword evidence="4" id="KW-1185">Reference proteome</keyword>
<dbReference type="Proteomes" id="UP000051063">
    <property type="component" value="Unassembled WGS sequence"/>
</dbReference>
<dbReference type="EMBL" id="LJJB01000007">
    <property type="protein sequence ID" value="KQL48523.1"/>
    <property type="molecule type" value="Genomic_DNA"/>
</dbReference>
<evidence type="ECO:0000256" key="1">
    <source>
        <dbReference type="SAM" id="MobiDB-lite"/>
    </source>
</evidence>